<evidence type="ECO:0000256" key="1">
    <source>
        <dbReference type="SAM" id="MobiDB-lite"/>
    </source>
</evidence>
<dbReference type="EMBL" id="MU802575">
    <property type="protein sequence ID" value="KAJ3978962.1"/>
    <property type="molecule type" value="Genomic_DNA"/>
</dbReference>
<evidence type="ECO:0000313" key="2">
    <source>
        <dbReference type="EMBL" id="KAJ3978962.1"/>
    </source>
</evidence>
<dbReference type="Proteomes" id="UP001163850">
    <property type="component" value="Unassembled WGS sequence"/>
</dbReference>
<name>A0AA38PNQ3_9AGAR</name>
<organism evidence="2 3">
    <name type="scientific">Lentinula detonsa</name>
    <dbReference type="NCBI Taxonomy" id="2804962"/>
    <lineage>
        <taxon>Eukaryota</taxon>
        <taxon>Fungi</taxon>
        <taxon>Dikarya</taxon>
        <taxon>Basidiomycota</taxon>
        <taxon>Agaricomycotina</taxon>
        <taxon>Agaricomycetes</taxon>
        <taxon>Agaricomycetidae</taxon>
        <taxon>Agaricales</taxon>
        <taxon>Marasmiineae</taxon>
        <taxon>Omphalotaceae</taxon>
        <taxon>Lentinula</taxon>
    </lineage>
</organism>
<gene>
    <name evidence="2" type="ORF">F5890DRAFT_1478918</name>
</gene>
<protein>
    <submittedName>
        <fullName evidence="2">Uncharacterized protein</fullName>
    </submittedName>
</protein>
<proteinExistence type="predicted"/>
<dbReference type="AlphaFoldDB" id="A0AA38PNQ3"/>
<accession>A0AA38PNQ3</accession>
<reference evidence="2" key="1">
    <citation type="submission" date="2022-08" db="EMBL/GenBank/DDBJ databases">
        <authorList>
            <consortium name="DOE Joint Genome Institute"/>
            <person name="Min B."/>
            <person name="Riley R."/>
            <person name="Sierra-Patev S."/>
            <person name="Naranjo-Ortiz M."/>
            <person name="Looney B."/>
            <person name="Konkel Z."/>
            <person name="Slot J.C."/>
            <person name="Sakamoto Y."/>
            <person name="Steenwyk J.L."/>
            <person name="Rokas A."/>
            <person name="Carro J."/>
            <person name="Camarero S."/>
            <person name="Ferreira P."/>
            <person name="Molpeceres G."/>
            <person name="Ruiz-Duenas F.J."/>
            <person name="Serrano A."/>
            <person name="Henrissat B."/>
            <person name="Drula E."/>
            <person name="Hughes K.W."/>
            <person name="Mata J.L."/>
            <person name="Ishikawa N.K."/>
            <person name="Vargas-Isla R."/>
            <person name="Ushijima S."/>
            <person name="Smith C.A."/>
            <person name="Ahrendt S."/>
            <person name="Andreopoulos W."/>
            <person name="He G."/>
            <person name="Labutti K."/>
            <person name="Lipzen A."/>
            <person name="Ng V."/>
            <person name="Sandor L."/>
            <person name="Barry K."/>
            <person name="Martinez A.T."/>
            <person name="Xiao Y."/>
            <person name="Gibbons J.G."/>
            <person name="Terashima K."/>
            <person name="Hibbett D.S."/>
            <person name="Grigoriev I.V."/>
        </authorList>
    </citation>
    <scope>NUCLEOTIDE SEQUENCE</scope>
    <source>
        <strain evidence="2">TFB7829</strain>
    </source>
</reference>
<sequence>MENQEVEASVAKLHSECIAGPKESRRDVEWRLINTFFQHDIMYTFLTNWPFPSFPKANIDTYKQIPTKDVKTIFIPRKAHFDHLYVIQTKAVSPAEYIELDTTYGFEHWTAEEQALRVEDQGAVPLIVDVNHNVVVTIDDVRAWKLKAAAKKLQKKNDSKAVDMTPNAVLVHAPLPRTNAVAGPSRLGLDHNVKCRHEEEEEVSGNRVMKKAKGKGKGKGKAMAIDLDQFRI</sequence>
<evidence type="ECO:0000313" key="3">
    <source>
        <dbReference type="Proteomes" id="UP001163850"/>
    </source>
</evidence>
<comment type="caution">
    <text evidence="2">The sequence shown here is derived from an EMBL/GenBank/DDBJ whole genome shotgun (WGS) entry which is preliminary data.</text>
</comment>
<feature type="compositionally biased region" description="Basic residues" evidence="1">
    <location>
        <begin position="208"/>
        <end position="220"/>
    </location>
</feature>
<feature type="region of interest" description="Disordered" evidence="1">
    <location>
        <begin position="198"/>
        <end position="220"/>
    </location>
</feature>